<dbReference type="InterPro" id="IPR042202">
    <property type="entry name" value="Duffy-ag-bd_sf"/>
</dbReference>
<dbReference type="Proteomes" id="UP000240500">
    <property type="component" value="Chromosome 9"/>
</dbReference>
<dbReference type="VEuPathDB" id="PlasmoDB:PRG01_0904600"/>
<dbReference type="Gene3D" id="1.10.1900.40">
    <property type="entry name" value="Acidic terminal segments, variant surface antigen of PfEMP1"/>
    <property type="match status" value="2"/>
</dbReference>
<dbReference type="InterPro" id="IPR054595">
    <property type="entry name" value="DBL_C"/>
</dbReference>
<dbReference type="Pfam" id="PF15445">
    <property type="entry name" value="ATS"/>
    <property type="match status" value="1"/>
</dbReference>
<feature type="compositionally biased region" description="Polar residues" evidence="2">
    <location>
        <begin position="2309"/>
        <end position="2325"/>
    </location>
</feature>
<keyword evidence="1" id="KW-0175">Coiled coil</keyword>
<feature type="compositionally biased region" description="Basic and acidic residues" evidence="2">
    <location>
        <begin position="776"/>
        <end position="797"/>
    </location>
</feature>
<feature type="domain" description="Duffy-antigen binding" evidence="4">
    <location>
        <begin position="2823"/>
        <end position="3007"/>
    </location>
</feature>
<feature type="coiled-coil region" evidence="1">
    <location>
        <begin position="374"/>
        <end position="408"/>
    </location>
</feature>
<dbReference type="SUPFAM" id="SSF140924">
    <property type="entry name" value="Duffy binding domain-like"/>
    <property type="match status" value="8"/>
</dbReference>
<evidence type="ECO:0000313" key="11">
    <source>
        <dbReference type="Proteomes" id="UP000240500"/>
    </source>
</evidence>
<feature type="compositionally biased region" description="Polar residues" evidence="2">
    <location>
        <begin position="3401"/>
        <end position="3413"/>
    </location>
</feature>
<dbReference type="Pfam" id="PF22672">
    <property type="entry name" value="DBL_C"/>
    <property type="match status" value="4"/>
</dbReference>
<feature type="domain" description="Duffy-binding-like" evidence="9">
    <location>
        <begin position="1924"/>
        <end position="2069"/>
    </location>
</feature>
<dbReference type="InterPro" id="IPR041480">
    <property type="entry name" value="CIDR1_gamma"/>
</dbReference>
<dbReference type="InterPro" id="IPR008602">
    <property type="entry name" value="Duffy-antigen-binding"/>
</dbReference>
<dbReference type="InterPro" id="IPR049158">
    <property type="entry name" value="PfEMP1_CIDRalpha1_dom"/>
</dbReference>
<feature type="domain" description="Duffy-binding-like" evidence="3">
    <location>
        <begin position="2179"/>
        <end position="2315"/>
    </location>
</feature>
<dbReference type="GO" id="GO:0016020">
    <property type="term" value="C:membrane"/>
    <property type="evidence" value="ECO:0007669"/>
    <property type="project" value="InterPro"/>
</dbReference>
<evidence type="ECO:0000259" key="4">
    <source>
        <dbReference type="Pfam" id="PF05424"/>
    </source>
</evidence>
<feature type="domain" description="Plasmodium falciparum erythrocyte membrane protein-1 N-terminal segment" evidence="6">
    <location>
        <begin position="24"/>
        <end position="59"/>
    </location>
</feature>
<organism evidence="10 11">
    <name type="scientific">Plasmodium reichenowi</name>
    <dbReference type="NCBI Taxonomy" id="5854"/>
    <lineage>
        <taxon>Eukaryota</taxon>
        <taxon>Sar</taxon>
        <taxon>Alveolata</taxon>
        <taxon>Apicomplexa</taxon>
        <taxon>Aconoidasida</taxon>
        <taxon>Haemosporida</taxon>
        <taxon>Plasmodiidae</taxon>
        <taxon>Plasmodium</taxon>
        <taxon>Plasmodium (Laverania)</taxon>
    </lineage>
</organism>
<evidence type="ECO:0000259" key="3">
    <source>
        <dbReference type="Pfam" id="PF03011"/>
    </source>
</evidence>
<protein>
    <submittedName>
        <fullName evidence="10">Erythrocyte membrane protein 1, PfEMP1</fullName>
    </submittedName>
</protein>
<dbReference type="InterPro" id="IPR029211">
    <property type="entry name" value="PfEMP1_ATS"/>
</dbReference>
<feature type="domain" description="Plasmodium falciparum erythrocyte membrane protein 1 acidic terminal segment" evidence="5">
    <location>
        <begin position="3247"/>
        <end position="3673"/>
    </location>
</feature>
<feature type="domain" description="Duffy-antigen binding" evidence="4">
    <location>
        <begin position="1687"/>
        <end position="1860"/>
    </location>
</feature>
<evidence type="ECO:0000313" key="10">
    <source>
        <dbReference type="EMBL" id="SOV78699.1"/>
    </source>
</evidence>
<feature type="domain" description="Cysteine-rich interdomain region 1 gamma" evidence="7">
    <location>
        <begin position="2104"/>
        <end position="2159"/>
    </location>
</feature>
<dbReference type="Pfam" id="PF15447">
    <property type="entry name" value="NTS"/>
    <property type="match status" value="1"/>
</dbReference>
<dbReference type="Gene3D" id="1.20.58.1930">
    <property type="match status" value="2"/>
</dbReference>
<sequence length="3673" mass="423332">MGNAHSSSEKEENKSPSLTESHNSARNVLEGFAKGIKDDIYKNANKKGSSLKGNLKDAKFYHDFSTLRKIPRSPCDLNFWFHTNVWKDKAYERDPCYGRQEKNNSNLEGAVCTNSKIKGNENKINDTGACAPYRRRELCDYNLEHLNDRNVLNTHDLLGNVLVMAKNEGASIVNSQANNGTLNVCTAIARSFADIGDIIRGRDLYLGKNESEKNTKKKLQENLEKIFEKIRNSDRTLINVSIEQVREYWWALNRKDVWKALTCNAPNEAQYFIKSDASNKSFSNENCGHNKNGDPLTNLDYVPQFLRWFEEWAEHFCLVRKHKLEKVKEACRGKKGEMYCSHNGYDCTKSIGKIRHFIWDSKCTGCLVECSLYDSWLKNQRNEFEKQKEKYEKEINENNSLRNNTNNSINNKYYKEFYDKLKNGGYQTVNKFTNLLNEGRYCKQQITGEKDIDFTNTDEKWTFSHSKHCKVCPYCGVVCNNGTCTAKQEIYPNCENNEAYSPDDAKTTEINVIVSGNEQGDITKRLEDFCTNGTNEKGKNYQKWECYYKSIQDNKCKMEINGADRKFNNKITSFDGFFDLWVKNLFRDTINWNDKIKTCMNNTKSAYCNDGCNSNCVCFDKWVKQKEGEWNSIKELFTKKGNIPQKYYLNINELFDSYFFQVMNEFNQDETKWNQLKENLKKKIESSKKKEGTKDSEAAIELLLEHLKEKSTICKDNNTIEGCDSTVDSKTNPCGKNTEAGSDKVVSIKQIAQYYKRLAHAQLEERGGGRSALKGDASKGDYKRGGSPDGFKGDKLCTITKDHSNAHSQSKEPSANKGQDRFKIGEQWKSGSEIKMSDTHGYMPPRRQHMCTSNLEHLQTSNTGISNSSIASHSLLGDVLLSAKYEAQKIKDLYSKNNSKERLNDQNDKESLCRAMKYSFADLGDIIRGRDMWDKDCGSQKMEGNLVEIFKKIKEGLSKDIKDKYKGDNDKNKYLNLRSDWWEANRDQIWKAMQCPTTTPKSGSVTCDSDHTPLDDYIPQRLRWMTEWAEWYCKMQKKAYKELEEKCRKCKEKNNGEGCTKDNGNGDCTNCKDACEKYKNKIEPWKQQWTKIKDKYLILYNKAEIYAINGGPKYYTTHMQKEDKPVIEFLFELYKENGGKVGPPPSIHGSMRVSEPLKEVSTDDRTPTVYSTAAGYVHQELRNMGCKEQNVFCENSGKDTNYAFREKPHDHDEACGCKDRNPQPPAPVPKKEEKPCDIVKRHLKNNDETHDIQGCNQKYKDGKDKYPGWDCEKNIDTNHAGACMPPRRQKLCVYFIADKNVTDKIQSQDNLREAFIKCAAAETFLAWEKYKEDKKNEQNTDGGYTPDLDNELKSGKLPDDFKRQIFYTYGDFRDFLFGTDISQTHGKGSDLGKKIDSLFPENSGDNSPDKLSRDKWWEVNGPQIWESMLCALEKRAGNKEELTKKYSYSNVKFSGENSPTLEKFAKRPQFLRWMTEWGEHFCKERKGKMKKLVDECEECRLSDSDGTCEKNGEGCQKCTEQCKKYQEWLTDWKSYYDNQKKKFLRDKTSRTYDNDPGATEAKNASDAREYLDKQLQKICSDKNGDCEYKCMKDVSTQSKEKKSPVGSNDSMPASLDDEPEEVQGKCSCTPPPDACTIVKDLFEKKDENDKYFNEACSLKYQGKKEKHTQWKCTNKTKNGEKGQEGEVCIPPRRQKLYLKKIEELTNGATPHQLRKAFIESAAVETFFSWHKFKKEKIKEKKENENGLNNFLNGLFGGSNDDEEKEETSTKLENKLKEGDIPEEFKRQMFYTLGDYRDILFGKDISGDSKIEDVKKVIDSVFPNSGDKKTPNGQSRDAWWSNYAKNIWQGMLCALTYKENGKTVVKNSELDDSKLLENGNDYESVTIAANETEAINPGESNINAGKGTHLSEFVKRPTYFRWLEEWGEEFCGTRKRMLEKIKEECRSDIPGHHYCSGDGYDCTAKELRHHKMFAHLDCQSCEKACTKYKKWIQKKGKEFEEQKSKYYGELDKLKKANSNGGNTCCEEIEKHTSTANFLAALKHCKPGEADGSDQDNKLDFENPQNTFNPSTYCKTCPLNGVTIDRNGEYKPKNANKQNITEGHPTDINILINDGATYGTTDTTENELMKNCPTYELYKDLKKHKWKCQKKNDEVHECNLNGADNSVKSKYFEKQIPFKVLLERWLIDFIDYYNKSKEVITRCTNRGENKCECVKEWLNQKSTEWGDIKKYYEEYFKDDKETIASKIKSFLEQGPFESLVEEAKKIFDNNMNEDDMWGCTDPDNCSKKKKQEDKDFISNLISKLKTKTTSCQTKHSVDTQPRGQTTPPRDKNQSPCEEPPLDNNLFDDDDNEKTGDMKPQFCPKEVVTPKENTPEKKIEKDACDIVKDHFLIYKNGNGENGINGCHPKGGEFKWKCDDDHFVEGEVGCIPPRRQKLCIHDLKVLTNTSSEEDLREAFINCAAKEIHFSWLYYKNKNGSSVETQLQSGKIPDDFKSIMYYTFGDYRDICFGKDISSDPNIYGISQKVNDILNRQNGKTRTQKVTPETWWEKHGPHIWKGMLCALQSDKNKGKLESIPPPEHFSKRLQFLRWFVEWGDEYCHKRGELEKKVKQSCKEINAGHKEKNNSSCAESCKEYNEYVTKKKEEYDTQKDKFQSDKNQKKPGYDNILSEGVSDYLKEKCLHKKCDCMKKVKDTKNYWDEPFETYDDNSLKSNCNTAISEHFSPSQKGKMSCVEQIAKELREKAEKNVEKIDSSMKGNGRNNNGNCNLIKKQTDNNGKTTCDFNKRYPNGITSLDSSCDNNGKKRFKIEEEWDCDEKTFDGKNKLCIPPRRRDMCLNKLKNIKDENISDSKTLLVKIQDVAKNEGDDIIRNLLPDNPCNESVICDAMKYSFADIGDIIRGRSKIKPNNDDNIEKELQNIFRKIQNTINTSSSSLKNMDLTEFREKWWDANRKEVWKAMTCKAPNDAHLKKKLNNPGNKSQIIATQTEQTKKCRHDSEPPDYDYIPERYRFLQEWSEYLCKVLKEKTYEMKNNCEQCNTQNGTCEDNKNDSTCKKCKIKCDEYKKIVDKWQSQFEEQNEIYKQLYMNAKTAGTPEADNDSSIKFLKKLEDSCADPHSADKYLDKSTHCTEYLYPKSNSSASNYAFSPYPKDYKDKCKCKEKPTGGPDNNLTSFIQNSLNFPKIPGLKKVTKIVPRLPVPIIDLIPDAHTIHKIVAESLESIIPKFHAYPDKTDVPSPTNNILNEVLPSAIPVGIALALGSIAFLYLKKKPKSPVDLLRVIDIHKGEYGMPTKLSSNRYIPYRSGSYKGKSYIYIEGDTDEEKYIGDITSSDITSSESEYEELDSNDIYPYQSPKYKTLIEVVLEPSKTDTQNDIPSDNTSNNKLTDEEWNELKQHFISQYLPNTEPNNNYRSGNSPTNTNNTTTSHDNMGEKPFIMSIHDRNLYTGEEISYNINMSTNTNNDIPKYLSNNVYSGIDLINDTLSGNKHIDIYDEVLKRKENELFGTNHVKQTSTHSIAKNTYSDDPITNQINLFHKWLDRHRDMCEKWDKNNKVEILDKLNEEWNKDSDEGDIYTSNGNRTLNTDVSIEIDMDNPKPINQFSNMDTNVDTPTMDNMEDDIYYDVNDDDNNQPSVDDITMDHNRVDVPKKVHVEIKILNNTSNGSLQQKFPISDVWNI</sequence>
<dbReference type="Pfam" id="PF18562">
    <property type="entry name" value="CIDR1_gamma"/>
    <property type="match status" value="1"/>
</dbReference>
<evidence type="ECO:0000259" key="8">
    <source>
        <dbReference type="Pfam" id="PF21807"/>
    </source>
</evidence>
<evidence type="ECO:0000259" key="5">
    <source>
        <dbReference type="Pfam" id="PF15445"/>
    </source>
</evidence>
<dbReference type="FunFam" id="1.10.1900.40:FF:000001">
    <property type="entry name" value="Erythrocyte membrane protein 1"/>
    <property type="match status" value="1"/>
</dbReference>
<dbReference type="EMBL" id="LT969572">
    <property type="protein sequence ID" value="SOV78699.1"/>
    <property type="molecule type" value="Genomic_DNA"/>
</dbReference>
<dbReference type="InterPro" id="IPR004258">
    <property type="entry name" value="DBL"/>
</dbReference>
<feature type="region of interest" description="Disordered" evidence="2">
    <location>
        <begin position="766"/>
        <end position="797"/>
    </location>
</feature>
<dbReference type="FunFam" id="1.20.1310.20:FF:000023">
    <property type="entry name" value="Erythrocyte membrane protein 1, PfEMP1"/>
    <property type="match status" value="1"/>
</dbReference>
<dbReference type="Gene3D" id="1.20.1310.20">
    <property type="entry name" value="Duffy-antigen binding domain"/>
    <property type="match status" value="6"/>
</dbReference>
<accession>A0A2P9DCM9</accession>
<feature type="domain" description="Duffy-antigen binding" evidence="4">
    <location>
        <begin position="842"/>
        <end position="1023"/>
    </location>
</feature>
<dbReference type="InterPro" id="IPR044932">
    <property type="entry name" value="PfEMP1_ATS_sf"/>
</dbReference>
<feature type="domain" description="Duffy-antigen binding" evidence="4">
    <location>
        <begin position="2426"/>
        <end position="2637"/>
    </location>
</feature>
<dbReference type="OrthoDB" id="378917at2759"/>
<feature type="domain" description="Duffy-binding-like" evidence="3">
    <location>
        <begin position="577"/>
        <end position="718"/>
    </location>
</feature>
<feature type="domain" description="Duffy-antigen binding" evidence="4">
    <location>
        <begin position="128"/>
        <end position="307"/>
    </location>
</feature>
<feature type="domain" description="Duffy-antigen binding" evidence="4">
    <location>
        <begin position="1281"/>
        <end position="1460"/>
    </location>
</feature>
<evidence type="ECO:0000259" key="6">
    <source>
        <dbReference type="Pfam" id="PF15447"/>
    </source>
</evidence>
<evidence type="ECO:0000256" key="1">
    <source>
        <dbReference type="SAM" id="Coils"/>
    </source>
</evidence>
<name>A0A2P9DCM9_PLARE</name>
<reference evidence="10 11" key="1">
    <citation type="submission" date="2016-09" db="EMBL/GenBank/DDBJ databases">
        <authorList>
            <consortium name="Pathogen Informatics"/>
        </authorList>
    </citation>
    <scope>NUCLEOTIDE SEQUENCE [LARGE SCALE GENOMIC DNA]</scope>
</reference>
<proteinExistence type="predicted"/>
<dbReference type="Pfam" id="PF03011">
    <property type="entry name" value="PFEMP"/>
    <property type="match status" value="2"/>
</dbReference>
<dbReference type="VEuPathDB" id="PlasmoDB:PRCDC_0010500"/>
<feature type="domain" description="Duffy-binding-like" evidence="9">
    <location>
        <begin position="3011"/>
        <end position="3141"/>
    </location>
</feature>
<feature type="coiled-coil region" evidence="1">
    <location>
        <begin position="209"/>
        <end position="236"/>
    </location>
</feature>
<feature type="region of interest" description="Disordered" evidence="2">
    <location>
        <begin position="1"/>
        <end position="24"/>
    </location>
</feature>
<dbReference type="PANTHER" id="PTHR42264:SF6">
    <property type="entry name" value="TRANSMEMBRANE PROTEIN"/>
    <property type="match status" value="1"/>
</dbReference>
<dbReference type="FunFam" id="1.20.58.830:FF:000002">
    <property type="entry name" value="Erythrocyte membrane protein 1, PfEMP1"/>
    <property type="match status" value="1"/>
</dbReference>
<dbReference type="PANTHER" id="PTHR42264">
    <property type="entry name" value="EPHRIN_REC_LIKE DOMAIN-CONTAINING PROTEIN"/>
    <property type="match status" value="1"/>
</dbReference>
<feature type="domain" description="Duffy-binding-like" evidence="9">
    <location>
        <begin position="311"/>
        <end position="467"/>
    </location>
</feature>
<gene>
    <name evidence="10" type="ORF">PRG01_0904600</name>
</gene>
<dbReference type="FunFam" id="1.20.58.830:FF:000005">
    <property type="entry name" value="Erythrocyte membrane protein 1, PfEMP1"/>
    <property type="match status" value="1"/>
</dbReference>
<dbReference type="Pfam" id="PF21807">
    <property type="entry name" value="PfEMP1_CIDRalpha1_dom"/>
    <property type="match status" value="1"/>
</dbReference>
<dbReference type="Gene3D" id="1.20.58.830">
    <property type="match status" value="6"/>
</dbReference>
<evidence type="ECO:0000256" key="2">
    <source>
        <dbReference type="SAM" id="MobiDB-lite"/>
    </source>
</evidence>
<feature type="region of interest" description="Disordered" evidence="2">
    <location>
        <begin position="2309"/>
        <end position="2372"/>
    </location>
</feature>
<dbReference type="InterPro" id="IPR029210">
    <property type="entry name" value="PfEMP1_NTS"/>
</dbReference>
<feature type="region of interest" description="Disordered" evidence="2">
    <location>
        <begin position="3401"/>
        <end position="3424"/>
    </location>
</feature>
<evidence type="ECO:0000259" key="7">
    <source>
        <dbReference type="Pfam" id="PF18562"/>
    </source>
</evidence>
<feature type="region of interest" description="Disordered" evidence="2">
    <location>
        <begin position="1599"/>
        <end position="1627"/>
    </location>
</feature>
<feature type="region of interest" description="Disordered" evidence="2">
    <location>
        <begin position="1547"/>
        <end position="1567"/>
    </location>
</feature>
<feature type="domain" description="Duffy-binding-like" evidence="9">
    <location>
        <begin position="1027"/>
        <end position="1136"/>
    </location>
</feature>
<dbReference type="Pfam" id="PF05424">
    <property type="entry name" value="Duffy_binding"/>
    <property type="match status" value="6"/>
</dbReference>
<dbReference type="GO" id="GO:0046789">
    <property type="term" value="F:host cell surface receptor binding"/>
    <property type="evidence" value="ECO:0007669"/>
    <property type="project" value="InterPro"/>
</dbReference>
<evidence type="ECO:0000259" key="9">
    <source>
        <dbReference type="Pfam" id="PF22672"/>
    </source>
</evidence>
<feature type="domain" description="PfEMP1 CIDRalpha1" evidence="8">
    <location>
        <begin position="508"/>
        <end position="563"/>
    </location>
</feature>